<keyword evidence="2" id="KW-1185">Reference proteome</keyword>
<evidence type="ECO:0000313" key="2">
    <source>
        <dbReference type="Proteomes" id="UP001497516"/>
    </source>
</evidence>
<organism evidence="1 2">
    <name type="scientific">Linum trigynum</name>
    <dbReference type="NCBI Taxonomy" id="586398"/>
    <lineage>
        <taxon>Eukaryota</taxon>
        <taxon>Viridiplantae</taxon>
        <taxon>Streptophyta</taxon>
        <taxon>Embryophyta</taxon>
        <taxon>Tracheophyta</taxon>
        <taxon>Spermatophyta</taxon>
        <taxon>Magnoliopsida</taxon>
        <taxon>eudicotyledons</taxon>
        <taxon>Gunneridae</taxon>
        <taxon>Pentapetalae</taxon>
        <taxon>rosids</taxon>
        <taxon>fabids</taxon>
        <taxon>Malpighiales</taxon>
        <taxon>Linaceae</taxon>
        <taxon>Linum</taxon>
    </lineage>
</organism>
<sequence length="83" mass="9357">MAVSPPTRDSAASRTQRWYLLRLVTQRRAETSSCGDGISSDSRLGGEQKAAVLRWYLLRLTTHRQPRLMQKLEYNAAAGGYDD</sequence>
<proteinExistence type="predicted"/>
<accession>A0AAV2DYU8</accession>
<dbReference type="Proteomes" id="UP001497516">
    <property type="component" value="Chromosome 3"/>
</dbReference>
<name>A0AAV2DYU8_9ROSI</name>
<dbReference type="AlphaFoldDB" id="A0AAV2DYU8"/>
<evidence type="ECO:0000313" key="1">
    <source>
        <dbReference type="EMBL" id="CAL1378750.1"/>
    </source>
</evidence>
<gene>
    <name evidence="1" type="ORF">LTRI10_LOCUS20311</name>
</gene>
<protein>
    <submittedName>
        <fullName evidence="1">Uncharacterized protein</fullName>
    </submittedName>
</protein>
<reference evidence="1 2" key="1">
    <citation type="submission" date="2024-04" db="EMBL/GenBank/DDBJ databases">
        <authorList>
            <person name="Fracassetti M."/>
        </authorList>
    </citation>
    <scope>NUCLEOTIDE SEQUENCE [LARGE SCALE GENOMIC DNA]</scope>
</reference>
<dbReference type="EMBL" id="OZ034816">
    <property type="protein sequence ID" value="CAL1378750.1"/>
    <property type="molecule type" value="Genomic_DNA"/>
</dbReference>